<comment type="caution">
    <text evidence="1">The sequence shown here is derived from an EMBL/GenBank/DDBJ whole genome shotgun (WGS) entry which is preliminary data.</text>
</comment>
<accession>A0A0F9J6H2</accession>
<sequence>MKPVTVHAATVSEVTERQREGLNLLATYLAKSLVPGLWLPGTARIVVEWGDEEELAKTKESMA</sequence>
<dbReference type="AlphaFoldDB" id="A0A0F9J6H2"/>
<name>A0A0F9J6H2_9ZZZZ</name>
<proteinExistence type="predicted"/>
<dbReference type="EMBL" id="LAZR01010771">
    <property type="protein sequence ID" value="KKM65163.1"/>
    <property type="molecule type" value="Genomic_DNA"/>
</dbReference>
<evidence type="ECO:0000313" key="1">
    <source>
        <dbReference type="EMBL" id="KKM65163.1"/>
    </source>
</evidence>
<protein>
    <submittedName>
        <fullName evidence="1">Uncharacterized protein</fullName>
    </submittedName>
</protein>
<gene>
    <name evidence="1" type="ORF">LCGC14_1494010</name>
</gene>
<reference evidence="1" key="1">
    <citation type="journal article" date="2015" name="Nature">
        <title>Complex archaea that bridge the gap between prokaryotes and eukaryotes.</title>
        <authorList>
            <person name="Spang A."/>
            <person name="Saw J.H."/>
            <person name="Jorgensen S.L."/>
            <person name="Zaremba-Niedzwiedzka K."/>
            <person name="Martijn J."/>
            <person name="Lind A.E."/>
            <person name="van Eijk R."/>
            <person name="Schleper C."/>
            <person name="Guy L."/>
            <person name="Ettema T.J."/>
        </authorList>
    </citation>
    <scope>NUCLEOTIDE SEQUENCE</scope>
</reference>
<organism evidence="1">
    <name type="scientific">marine sediment metagenome</name>
    <dbReference type="NCBI Taxonomy" id="412755"/>
    <lineage>
        <taxon>unclassified sequences</taxon>
        <taxon>metagenomes</taxon>
        <taxon>ecological metagenomes</taxon>
    </lineage>
</organism>